<evidence type="ECO:0000256" key="6">
    <source>
        <dbReference type="ARBA" id="ARBA00023136"/>
    </source>
</evidence>
<evidence type="ECO:0000256" key="5">
    <source>
        <dbReference type="ARBA" id="ARBA00022989"/>
    </source>
</evidence>
<dbReference type="Gene3D" id="3.40.50.1000">
    <property type="entry name" value="HAD superfamily/HAD-like"/>
    <property type="match status" value="1"/>
</dbReference>
<evidence type="ECO:0000256" key="3">
    <source>
        <dbReference type="ARBA" id="ARBA00022723"/>
    </source>
</evidence>
<evidence type="ECO:0000259" key="8">
    <source>
        <dbReference type="SMART" id="SM00831"/>
    </source>
</evidence>
<comment type="subcellular location">
    <subcellularLocation>
        <location evidence="1">Membrane</location>
        <topology evidence="1">Multi-pass membrane protein</topology>
    </subcellularLocation>
</comment>
<keyword evidence="4" id="KW-0460">Magnesium</keyword>
<feature type="transmembrane region" description="Helical" evidence="7">
    <location>
        <begin position="802"/>
        <end position="822"/>
    </location>
</feature>
<dbReference type="Pfam" id="PF00689">
    <property type="entry name" value="Cation_ATPase_C"/>
    <property type="match status" value="1"/>
</dbReference>
<sequence>MKRKTTNDLDFDVTQTDYQVGLDDTKVKKSRGKFGHNVITHNAPKLWELILKELKQPILVLLIVAMIATFAIAIETVATPHKDGPNTLEIIPMFVEPCFILGIITFSVSFTILQEKKIAKTLITIKKLTETESVVIRNGRKEIVNAGDLVVGDIIEVSKNEIIGADCKLIFANDLEVNESILVGRELINLKDANFRSVDITPMEIRKNYIFKGTKVVRGNGLAIVTAVGNKTQLGILKQAVEQSSGEALSPLQKQIDKLSKILGAIAGAVCLIFFFLDVIASCHYHNITFGDNHAINSLSISISLAIAAIPEGLLAIVTVLLTACVKTMSARYVLVKKIPYVELLGFSNTIALEDKGVIDNEHLPIARIENFIKTDKKADGLKDELVYRLLSLFTLSNKEHKVDNEQITHFLRNHQLDALEMCANDELVNYWSDESSNLILTYNTITKEYTAVRLTSYSDIKAKNVKLEFNHKLAVEACVEDMKHDGLVSELLTYETYTELPNNLSLNNAQKFKLGALVGVTNTQYCIDILNDSHMTPIIMTEKSLEELKQDISNLDILNKENVQVCTGAQIKSWDDVELKDNIQNYNIFTGLDYQDKLRIVYLLKTTSNICLAGGNQSDEDSMREVNVACAFTRIATNRASDNSQVIITNNSLSSVISGIRLSRTVLLNIKSTLTLLLTANVSCLLTTFIGILVYMFQPLCSLQLLTINILAETAIGFPMANNVRRENVMKFKQLKPGAFIIDKDMALKIFIMGALAAGLSLLMFFIGAGAFYHYDYTAMTNGLNLIAGQKVGAPVETAEYAIGGGSSLAFMTLSLILLMNGMCYRTTGSIFTETWESSKRMFIVVAVCIAIVCIFNYIPKLNNVFQCDPYSFTKFADAHANEPNYQWLNIMPYLCLALNIGVHEVWKIVDNKNINKSMQPSQTPIIENSTI</sequence>
<dbReference type="Pfam" id="PF00122">
    <property type="entry name" value="E1-E2_ATPase"/>
    <property type="match status" value="1"/>
</dbReference>
<keyword evidence="2 7" id="KW-0812">Transmembrane</keyword>
<dbReference type="Proteomes" id="UP001449582">
    <property type="component" value="Unassembled WGS sequence"/>
</dbReference>
<dbReference type="EMBL" id="BAABQM010000003">
    <property type="protein sequence ID" value="GAA5414806.1"/>
    <property type="molecule type" value="Genomic_DNA"/>
</dbReference>
<dbReference type="SMART" id="SM00831">
    <property type="entry name" value="Cation_ATPase_N"/>
    <property type="match status" value="1"/>
</dbReference>
<protein>
    <submittedName>
        <fullName evidence="9">Cation-translocating P-type ATPase</fullName>
    </submittedName>
</protein>
<dbReference type="SUPFAM" id="SSF81665">
    <property type="entry name" value="Calcium ATPase, transmembrane domain M"/>
    <property type="match status" value="1"/>
</dbReference>
<feature type="transmembrane region" description="Helical" evidence="7">
    <location>
        <begin position="58"/>
        <end position="78"/>
    </location>
</feature>
<dbReference type="PANTHER" id="PTHR24093:SF506">
    <property type="entry name" value="CATION-TRANSPORTING ATPASE PMA1"/>
    <property type="match status" value="1"/>
</dbReference>
<dbReference type="InterPro" id="IPR036412">
    <property type="entry name" value="HAD-like_sf"/>
</dbReference>
<name>A0ABP9UAC9_9BACT</name>
<dbReference type="InterPro" id="IPR023298">
    <property type="entry name" value="ATPase_P-typ_TM_dom_sf"/>
</dbReference>
<dbReference type="PANTHER" id="PTHR24093">
    <property type="entry name" value="CATION TRANSPORTING ATPASE"/>
    <property type="match status" value="1"/>
</dbReference>
<keyword evidence="6 7" id="KW-0472">Membrane</keyword>
<dbReference type="InterPro" id="IPR006068">
    <property type="entry name" value="ATPase_P-typ_cation-transptr_C"/>
</dbReference>
<keyword evidence="10" id="KW-1185">Reference proteome</keyword>
<dbReference type="SUPFAM" id="SSF81653">
    <property type="entry name" value="Calcium ATPase, transduction domain A"/>
    <property type="match status" value="1"/>
</dbReference>
<feature type="transmembrane region" description="Helical" evidence="7">
    <location>
        <begin position="262"/>
        <end position="281"/>
    </location>
</feature>
<evidence type="ECO:0000313" key="9">
    <source>
        <dbReference type="EMBL" id="GAA5414806.1"/>
    </source>
</evidence>
<accession>A0ABP9UAC9</accession>
<dbReference type="InterPro" id="IPR059000">
    <property type="entry name" value="ATPase_P-type_domA"/>
</dbReference>
<evidence type="ECO:0000256" key="2">
    <source>
        <dbReference type="ARBA" id="ARBA00022692"/>
    </source>
</evidence>
<feature type="transmembrane region" description="Helical" evidence="7">
    <location>
        <begin position="675"/>
        <end position="698"/>
    </location>
</feature>
<feature type="transmembrane region" description="Helical" evidence="7">
    <location>
        <begin position="301"/>
        <end position="326"/>
    </location>
</feature>
<dbReference type="Gene3D" id="2.70.150.10">
    <property type="entry name" value="Calcium-transporting ATPase, cytoplasmic transduction domain A"/>
    <property type="match status" value="1"/>
</dbReference>
<feature type="transmembrane region" description="Helical" evidence="7">
    <location>
        <begin position="892"/>
        <end position="911"/>
    </location>
</feature>
<dbReference type="InterPro" id="IPR023214">
    <property type="entry name" value="HAD_sf"/>
</dbReference>
<evidence type="ECO:0000256" key="1">
    <source>
        <dbReference type="ARBA" id="ARBA00004141"/>
    </source>
</evidence>
<feature type="transmembrane region" description="Helical" evidence="7">
    <location>
        <begin position="704"/>
        <end position="722"/>
    </location>
</feature>
<feature type="domain" description="Cation-transporting P-type ATPase N-terminal" evidence="8">
    <location>
        <begin position="5"/>
        <end position="74"/>
    </location>
</feature>
<evidence type="ECO:0000256" key="4">
    <source>
        <dbReference type="ARBA" id="ARBA00022842"/>
    </source>
</evidence>
<proteinExistence type="predicted"/>
<evidence type="ECO:0000313" key="10">
    <source>
        <dbReference type="Proteomes" id="UP001449582"/>
    </source>
</evidence>
<evidence type="ECO:0000256" key="7">
    <source>
        <dbReference type="SAM" id="Phobius"/>
    </source>
</evidence>
<dbReference type="Gene3D" id="1.20.1110.10">
    <property type="entry name" value="Calcium-transporting ATPase, transmembrane domain"/>
    <property type="match status" value="2"/>
</dbReference>
<dbReference type="RefSeq" id="WP_353289966.1">
    <property type="nucleotide sequence ID" value="NZ_BAABQM010000003.1"/>
</dbReference>
<gene>
    <name evidence="9" type="ORF">UREOM_5170</name>
</gene>
<comment type="caution">
    <text evidence="9">The sequence shown here is derived from an EMBL/GenBank/DDBJ whole genome shotgun (WGS) entry which is preliminary data.</text>
</comment>
<keyword evidence="5 7" id="KW-1133">Transmembrane helix</keyword>
<dbReference type="InterPro" id="IPR008250">
    <property type="entry name" value="ATPase_P-typ_transduc_dom_A_sf"/>
</dbReference>
<feature type="transmembrane region" description="Helical" evidence="7">
    <location>
        <begin position="751"/>
        <end position="776"/>
    </location>
</feature>
<organism evidence="9 10">
    <name type="scientific">Ureaplasma ceti</name>
    <dbReference type="NCBI Taxonomy" id="3119530"/>
    <lineage>
        <taxon>Bacteria</taxon>
        <taxon>Bacillati</taxon>
        <taxon>Mycoplasmatota</taxon>
        <taxon>Mycoplasmoidales</taxon>
        <taxon>Mycoplasmoidaceae</taxon>
        <taxon>Ureaplasma</taxon>
    </lineage>
</organism>
<dbReference type="InterPro" id="IPR004014">
    <property type="entry name" value="ATPase_P-typ_cation-transptr_N"/>
</dbReference>
<feature type="transmembrane region" description="Helical" evidence="7">
    <location>
        <begin position="843"/>
        <end position="860"/>
    </location>
</feature>
<dbReference type="Pfam" id="PF00690">
    <property type="entry name" value="Cation_ATPase_N"/>
    <property type="match status" value="1"/>
</dbReference>
<feature type="transmembrane region" description="Helical" evidence="7">
    <location>
        <begin position="90"/>
        <end position="113"/>
    </location>
</feature>
<dbReference type="SUPFAM" id="SSF56784">
    <property type="entry name" value="HAD-like"/>
    <property type="match status" value="1"/>
</dbReference>
<keyword evidence="3" id="KW-0479">Metal-binding</keyword>
<reference evidence="9" key="1">
    <citation type="submission" date="2024-02" db="EMBL/GenBank/DDBJ databases">
        <title>Draft genome sequence of new strains in genus Ureaplasma.</title>
        <authorList>
            <person name="Nakajima Y."/>
            <person name="Segawa T."/>
        </authorList>
    </citation>
    <scope>NUCLEOTIDE SEQUENCE [LARGE SCALE GENOMIC DNA]</scope>
    <source>
        <strain evidence="9">OM1</strain>
    </source>
</reference>